<evidence type="ECO:0000256" key="2">
    <source>
        <dbReference type="ARBA" id="ARBA00022598"/>
    </source>
</evidence>
<keyword evidence="2 7" id="KW-0436">Ligase</keyword>
<dbReference type="GO" id="GO:0005524">
    <property type="term" value="F:ATP binding"/>
    <property type="evidence" value="ECO:0007669"/>
    <property type="project" value="UniProtKB-KW"/>
</dbReference>
<dbReference type="CDD" id="cd05927">
    <property type="entry name" value="LC-FACS_euk"/>
    <property type="match status" value="1"/>
</dbReference>
<organism evidence="10 11">
    <name type="scientific">Ectocarpus siliculosus</name>
    <name type="common">Brown alga</name>
    <name type="synonym">Conferva siliculosa</name>
    <dbReference type="NCBI Taxonomy" id="2880"/>
    <lineage>
        <taxon>Eukaryota</taxon>
        <taxon>Sar</taxon>
        <taxon>Stramenopiles</taxon>
        <taxon>Ochrophyta</taxon>
        <taxon>PX clade</taxon>
        <taxon>Phaeophyceae</taxon>
        <taxon>Ectocarpales</taxon>
        <taxon>Ectocarpaceae</taxon>
        <taxon>Ectocarpus</taxon>
    </lineage>
</organism>
<dbReference type="AlphaFoldDB" id="D8LCY7"/>
<accession>D8LCY7</accession>
<dbReference type="InterPro" id="IPR020845">
    <property type="entry name" value="AMP-binding_CS"/>
</dbReference>
<evidence type="ECO:0000256" key="1">
    <source>
        <dbReference type="ARBA" id="ARBA00006432"/>
    </source>
</evidence>
<dbReference type="GO" id="GO:0016020">
    <property type="term" value="C:membrane"/>
    <property type="evidence" value="ECO:0007669"/>
    <property type="project" value="TreeGrafter"/>
</dbReference>
<reference evidence="10 11" key="1">
    <citation type="journal article" date="2010" name="Nature">
        <title>The Ectocarpus genome and the independent evolution of multicellularity in brown algae.</title>
        <authorList>
            <person name="Cock J.M."/>
            <person name="Sterck L."/>
            <person name="Rouze P."/>
            <person name="Scornet D."/>
            <person name="Allen A.E."/>
            <person name="Amoutzias G."/>
            <person name="Anthouard V."/>
            <person name="Artiguenave F."/>
            <person name="Aury J.M."/>
            <person name="Badger J.H."/>
            <person name="Beszteri B."/>
            <person name="Billiau K."/>
            <person name="Bonnet E."/>
            <person name="Bothwell J.H."/>
            <person name="Bowler C."/>
            <person name="Boyen C."/>
            <person name="Brownlee C."/>
            <person name="Carrano C.J."/>
            <person name="Charrier B."/>
            <person name="Cho G.Y."/>
            <person name="Coelho S.M."/>
            <person name="Collen J."/>
            <person name="Corre E."/>
            <person name="Da Silva C."/>
            <person name="Delage L."/>
            <person name="Delaroque N."/>
            <person name="Dittami S.M."/>
            <person name="Doulbeau S."/>
            <person name="Elias M."/>
            <person name="Farnham G."/>
            <person name="Gachon C.M."/>
            <person name="Gschloessl B."/>
            <person name="Heesch S."/>
            <person name="Jabbari K."/>
            <person name="Jubin C."/>
            <person name="Kawai H."/>
            <person name="Kimura K."/>
            <person name="Kloareg B."/>
            <person name="Kupper F.C."/>
            <person name="Lang D."/>
            <person name="Le Bail A."/>
            <person name="Leblanc C."/>
            <person name="Lerouge P."/>
            <person name="Lohr M."/>
            <person name="Lopez P.J."/>
            <person name="Martens C."/>
            <person name="Maumus F."/>
            <person name="Michel G."/>
            <person name="Miranda-Saavedra D."/>
            <person name="Morales J."/>
            <person name="Moreau H."/>
            <person name="Motomura T."/>
            <person name="Nagasato C."/>
            <person name="Napoli C.A."/>
            <person name="Nelson D.R."/>
            <person name="Nyvall-Collen P."/>
            <person name="Peters A.F."/>
            <person name="Pommier C."/>
            <person name="Potin P."/>
            <person name="Poulain J."/>
            <person name="Quesneville H."/>
            <person name="Read B."/>
            <person name="Rensing S.A."/>
            <person name="Ritter A."/>
            <person name="Rousvoal S."/>
            <person name="Samanta M."/>
            <person name="Samson G."/>
            <person name="Schroeder D.C."/>
            <person name="Segurens B."/>
            <person name="Strittmatter M."/>
            <person name="Tonon T."/>
            <person name="Tregear J.W."/>
            <person name="Valentin K."/>
            <person name="von Dassow P."/>
            <person name="Yamagishi T."/>
            <person name="Van de Peer Y."/>
            <person name="Wincker P."/>
        </authorList>
    </citation>
    <scope>NUCLEOTIDE SEQUENCE [LARGE SCALE GENOMIC DNA]</scope>
    <source>
        <strain evidence="11">Ec32 / CCAP1310/4</strain>
    </source>
</reference>
<evidence type="ECO:0000259" key="9">
    <source>
        <dbReference type="Pfam" id="PF00501"/>
    </source>
</evidence>
<dbReference type="InterPro" id="IPR042099">
    <property type="entry name" value="ANL_N_sf"/>
</dbReference>
<evidence type="ECO:0000313" key="10">
    <source>
        <dbReference type="EMBL" id="CBN78354.1"/>
    </source>
</evidence>
<dbReference type="PANTHER" id="PTHR43272:SF33">
    <property type="entry name" value="AMP-BINDING DOMAIN-CONTAINING PROTEIN-RELATED"/>
    <property type="match status" value="1"/>
</dbReference>
<comment type="similarity">
    <text evidence="1 7">Belongs to the ATP-dependent AMP-binding enzyme family.</text>
</comment>
<dbReference type="Gene3D" id="3.40.50.12780">
    <property type="entry name" value="N-terminal domain of ligase-like"/>
    <property type="match status" value="1"/>
</dbReference>
<evidence type="ECO:0000256" key="5">
    <source>
        <dbReference type="ARBA" id="ARBA00022840"/>
    </source>
</evidence>
<feature type="compositionally biased region" description="Polar residues" evidence="8">
    <location>
        <begin position="1"/>
        <end position="10"/>
    </location>
</feature>
<evidence type="ECO:0000256" key="7">
    <source>
        <dbReference type="RuleBase" id="RU369030"/>
    </source>
</evidence>
<dbReference type="EMBL" id="FN649727">
    <property type="protein sequence ID" value="CBN78354.1"/>
    <property type="molecule type" value="Genomic_DNA"/>
</dbReference>
<dbReference type="GO" id="GO:0005783">
    <property type="term" value="C:endoplasmic reticulum"/>
    <property type="evidence" value="ECO:0007669"/>
    <property type="project" value="TreeGrafter"/>
</dbReference>
<dbReference type="STRING" id="2880.D8LCY7"/>
<keyword evidence="11" id="KW-1185">Reference proteome</keyword>
<dbReference type="SUPFAM" id="SSF56801">
    <property type="entry name" value="Acetyl-CoA synthetase-like"/>
    <property type="match status" value="1"/>
</dbReference>
<proteinExistence type="inferred from homology"/>
<dbReference type="InterPro" id="IPR000873">
    <property type="entry name" value="AMP-dep_synth/lig_dom"/>
</dbReference>
<name>D8LCY7_ECTSI</name>
<keyword evidence="3 7" id="KW-0547">Nucleotide-binding</keyword>
<evidence type="ECO:0000313" key="11">
    <source>
        <dbReference type="Proteomes" id="UP000002630"/>
    </source>
</evidence>
<dbReference type="OrthoDB" id="189102at2759"/>
<dbReference type="EC" id="6.2.1.3" evidence="6 7"/>
<dbReference type="PROSITE" id="PS00455">
    <property type="entry name" value="AMP_BINDING"/>
    <property type="match status" value="1"/>
</dbReference>
<evidence type="ECO:0000256" key="3">
    <source>
        <dbReference type="ARBA" id="ARBA00022741"/>
    </source>
</evidence>
<dbReference type="InParanoid" id="D8LCY7"/>
<dbReference type="FunCoup" id="D8LCY7">
    <property type="interactions" value="17"/>
</dbReference>
<keyword evidence="5 7" id="KW-0067">ATP-binding</keyword>
<sequence>MGVAHSSQGLTCLENPPKKDTGHSQADGTRKRWARCGGEVEERVDNFASGLEQEGLTPPNPDGMKLLALYSRNRPEWIIAEQGGISYPSDSGTPIRILMKAAFAHSALTVPLYDTLGPETVEFVITQTSLTTVVCSGVAELRKLVAIADGGRCPSLKTVVVMDGISERERREAVRAGLRVYAFAEVEGIGASHAHPHRPPGPNDLATFCYTSGTTGNPKGALLTHRNFIADSAAAELMETFNADSTDVYLSYLPLPHIFERMVQVAILNVGAAVGIFRGDPTLLVEDMQALRPTVMAAVPRVLNRLHDKIVQGMLAAGGLKTKLFVKACEAKVQGLHEGRLTHALWDKLVFGKIKAALGLDRIQMMVTGSAPVAAHVLTFMRILIGVPLLEGYGQTETTAGSTMTQSGDFSVGHVGGPFSCTEICLKDVPEMGYRHTDTWHGGDPRDAGGGGEACEGRGEICFRGCNVFVGYYKDDEKTREAFDENGWLMSGDIGMWNLDGALKIIDRKKNIFKLSQGEYVAPEKLENIHTQSPLVAQSYVHGDSLRSSLVAIIVPDPDAAAGWADANGCGNASMVELCRNPGLKADVMLELETVAERAGLQRFEKVRAIHLEPDPFSAQNGLLTPTFKLKRAQALEAYSKVIAALYAGLEAGGPTSRL</sequence>
<keyword evidence="7" id="KW-0443">Lipid metabolism</keyword>
<dbReference type="Pfam" id="PF00501">
    <property type="entry name" value="AMP-binding"/>
    <property type="match status" value="1"/>
</dbReference>
<protein>
    <recommendedName>
        <fullName evidence="6 7">Long-chain-fatty-acid--CoA ligase</fullName>
        <ecNumber evidence="6 7">6.2.1.3</ecNumber>
    </recommendedName>
</protein>
<dbReference type="Proteomes" id="UP000002630">
    <property type="component" value="Linkage Group LG02"/>
</dbReference>
<dbReference type="GO" id="GO:0004467">
    <property type="term" value="F:long-chain fatty acid-CoA ligase activity"/>
    <property type="evidence" value="ECO:0007669"/>
    <property type="project" value="UniProtKB-EC"/>
</dbReference>
<evidence type="ECO:0000256" key="8">
    <source>
        <dbReference type="SAM" id="MobiDB-lite"/>
    </source>
</evidence>
<feature type="domain" description="AMP-dependent synthetase/ligase" evidence="9">
    <location>
        <begin position="97"/>
        <end position="473"/>
    </location>
</feature>
<gene>
    <name evidence="10" type="primary">LACS</name>
    <name evidence="10" type="ORF">Esi_0112_0021</name>
</gene>
<comment type="catalytic activity">
    <reaction evidence="7">
        <text>a long-chain fatty acid + ATP + CoA = a long-chain fatty acyl-CoA + AMP + diphosphate</text>
        <dbReference type="Rhea" id="RHEA:15421"/>
        <dbReference type="ChEBI" id="CHEBI:30616"/>
        <dbReference type="ChEBI" id="CHEBI:33019"/>
        <dbReference type="ChEBI" id="CHEBI:57287"/>
        <dbReference type="ChEBI" id="CHEBI:57560"/>
        <dbReference type="ChEBI" id="CHEBI:83139"/>
        <dbReference type="ChEBI" id="CHEBI:456215"/>
        <dbReference type="EC" id="6.2.1.3"/>
    </reaction>
</comment>
<dbReference type="EMBL" id="FN647812">
    <property type="protein sequence ID" value="CBN78354.1"/>
    <property type="molecule type" value="Genomic_DNA"/>
</dbReference>
<comment type="function">
    <text evidence="7">Catalyzes the conversion of long-chain fatty acids to their active form acyl-CoAs for both synthesis of cellular lipids, and degradation via beta-oxidation.</text>
</comment>
<keyword evidence="4 7" id="KW-0276">Fatty acid metabolism</keyword>
<feature type="region of interest" description="Disordered" evidence="8">
    <location>
        <begin position="1"/>
        <end position="31"/>
    </location>
</feature>
<dbReference type="PANTHER" id="PTHR43272">
    <property type="entry name" value="LONG-CHAIN-FATTY-ACID--COA LIGASE"/>
    <property type="match status" value="1"/>
</dbReference>
<evidence type="ECO:0000256" key="4">
    <source>
        <dbReference type="ARBA" id="ARBA00022832"/>
    </source>
</evidence>
<evidence type="ECO:0000256" key="6">
    <source>
        <dbReference type="ARBA" id="ARBA00026121"/>
    </source>
</evidence>
<dbReference type="InterPro" id="IPR045311">
    <property type="entry name" value="LC-FACS_euk"/>
</dbReference>